<dbReference type="EMBL" id="AP023420">
    <property type="protein sequence ID" value="BCK83431.1"/>
    <property type="molecule type" value="Genomic_DNA"/>
</dbReference>
<keyword evidence="3" id="KW-1185">Reference proteome</keyword>
<evidence type="ECO:0000256" key="1">
    <source>
        <dbReference type="SAM" id="MobiDB-lite"/>
    </source>
</evidence>
<dbReference type="KEGG" id="pfaa:MM59RIKEN_07500"/>
<protein>
    <submittedName>
        <fullName evidence="2">Uncharacterized protein</fullName>
    </submittedName>
</protein>
<evidence type="ECO:0000313" key="3">
    <source>
        <dbReference type="Proteomes" id="UP000679848"/>
    </source>
</evidence>
<proteinExistence type="predicted"/>
<dbReference type="AlphaFoldDB" id="A0A810QCU4"/>
<organism evidence="2 3">
    <name type="scientific">Pusillibacter faecalis</name>
    <dbReference type="NCBI Taxonomy" id="2714358"/>
    <lineage>
        <taxon>Bacteria</taxon>
        <taxon>Bacillati</taxon>
        <taxon>Bacillota</taxon>
        <taxon>Clostridia</taxon>
        <taxon>Eubacteriales</taxon>
        <taxon>Oscillospiraceae</taxon>
        <taxon>Pusillibacter</taxon>
    </lineage>
</organism>
<feature type="region of interest" description="Disordered" evidence="1">
    <location>
        <begin position="139"/>
        <end position="159"/>
    </location>
</feature>
<evidence type="ECO:0000313" key="2">
    <source>
        <dbReference type="EMBL" id="BCK83431.1"/>
    </source>
</evidence>
<dbReference type="Proteomes" id="UP000679848">
    <property type="component" value="Chromosome"/>
</dbReference>
<name>A0A810QCU4_9FIRM</name>
<reference evidence="2" key="1">
    <citation type="submission" date="2020-09" db="EMBL/GenBank/DDBJ databases">
        <title>New species isolated from human feces.</title>
        <authorList>
            <person name="Kitahara M."/>
            <person name="Shigeno Y."/>
            <person name="Shime M."/>
            <person name="Matsumoto Y."/>
            <person name="Nakamura S."/>
            <person name="Motooka D."/>
            <person name="Fukuoka S."/>
            <person name="Nishikawa H."/>
            <person name="Benno Y."/>
        </authorList>
    </citation>
    <scope>NUCLEOTIDE SEQUENCE</scope>
    <source>
        <strain evidence="2">MM59</strain>
    </source>
</reference>
<gene>
    <name evidence="2" type="ORF">MM59RIKEN_07500</name>
</gene>
<sequence length="159" mass="17873">MRSLLRNQQPVFYKLYEGQEEIIDEYGNPTGSYIPIYSSLKSAMLCVSPNKGNSEVEQFGSLEDYDRTATTADTTCQIDEDSVLWVDGADTSGPYNYIVKRKAPWKNSVQYAIKRVKVSEYEAEQKLFARKAEIEAAVRSAKNQTEAEHGLDQPSVEGS</sequence>
<dbReference type="RefSeq" id="WP_213542686.1">
    <property type="nucleotide sequence ID" value="NZ_AP023420.1"/>
</dbReference>
<accession>A0A810QCU4</accession>